<evidence type="ECO:0000313" key="2">
    <source>
        <dbReference type="Proteomes" id="UP000070163"/>
    </source>
</evidence>
<evidence type="ECO:0000313" key="1">
    <source>
        <dbReference type="EMBL" id="KXA91144.1"/>
    </source>
</evidence>
<keyword evidence="2" id="KW-1185">Reference proteome</keyword>
<dbReference type="AlphaFoldDB" id="A0A133UAD5"/>
<reference evidence="1 2" key="1">
    <citation type="journal article" date="2016" name="Sci. Rep.">
        <title>Metabolic traits of an uncultured archaeal lineage -MSBL1- from brine pools of the Red Sea.</title>
        <authorList>
            <person name="Mwirichia R."/>
            <person name="Alam I."/>
            <person name="Rashid M."/>
            <person name="Vinu M."/>
            <person name="Ba-Alawi W."/>
            <person name="Anthony Kamau A."/>
            <person name="Kamanda Ngugi D."/>
            <person name="Goker M."/>
            <person name="Klenk H.P."/>
            <person name="Bajic V."/>
            <person name="Stingl U."/>
        </authorList>
    </citation>
    <scope>NUCLEOTIDE SEQUENCE [LARGE SCALE GENOMIC DNA]</scope>
    <source>
        <strain evidence="1">SCGC-AAA259A05</strain>
    </source>
</reference>
<dbReference type="Proteomes" id="UP000070163">
    <property type="component" value="Unassembled WGS sequence"/>
</dbReference>
<dbReference type="EMBL" id="LHXJ01000019">
    <property type="protein sequence ID" value="KXA91144.1"/>
    <property type="molecule type" value="Genomic_DNA"/>
</dbReference>
<protein>
    <submittedName>
        <fullName evidence="1">Uncharacterized protein</fullName>
    </submittedName>
</protein>
<accession>A0A133UAD5</accession>
<gene>
    <name evidence="1" type="ORF">AKJ57_02275</name>
</gene>
<proteinExistence type="predicted"/>
<comment type="caution">
    <text evidence="1">The sequence shown here is derived from an EMBL/GenBank/DDBJ whole genome shotgun (WGS) entry which is preliminary data.</text>
</comment>
<organism evidence="1 2">
    <name type="scientific">candidate division MSBL1 archaeon SCGC-AAA259A05</name>
    <dbReference type="NCBI Taxonomy" id="1698259"/>
    <lineage>
        <taxon>Archaea</taxon>
        <taxon>Methanobacteriati</taxon>
        <taxon>Methanobacteriota</taxon>
        <taxon>candidate division MSBL1</taxon>
    </lineage>
</organism>
<sequence length="61" mass="6926">MSHMGVPFTAGETEQVVLHPEDHCKADKVIHRELERFRKSVMNDGIACGKAPDDLEHQKKK</sequence>
<name>A0A133UAD5_9EURY</name>